<evidence type="ECO:0000259" key="4">
    <source>
        <dbReference type="PROSITE" id="PS50943"/>
    </source>
</evidence>
<dbReference type="SUPFAM" id="SSF51306">
    <property type="entry name" value="LexA/Signal peptidase"/>
    <property type="match status" value="1"/>
</dbReference>
<proteinExistence type="predicted"/>
<organism evidence="5 6">
    <name type="scientific">Candidatus Regiella insecticola</name>
    <dbReference type="NCBI Taxonomy" id="138073"/>
    <lineage>
        <taxon>Bacteria</taxon>
        <taxon>Pseudomonadati</taxon>
        <taxon>Pseudomonadota</taxon>
        <taxon>Gammaproteobacteria</taxon>
        <taxon>Enterobacterales</taxon>
        <taxon>Enterobacteriaceae</taxon>
        <taxon>aphid secondary symbionts</taxon>
        <taxon>Candidatus Regiella</taxon>
    </lineage>
</organism>
<comment type="caution">
    <text evidence="5">The sequence shown here is derived from an EMBL/GenBank/DDBJ whole genome shotgun (WGS) entry which is preliminary data.</text>
</comment>
<dbReference type="InterPro" id="IPR001387">
    <property type="entry name" value="Cro/C1-type_HTH"/>
</dbReference>
<dbReference type="InterPro" id="IPR015927">
    <property type="entry name" value="Peptidase_S24_S26A/B/C"/>
</dbReference>
<keyword evidence="3" id="KW-0804">Transcription</keyword>
<evidence type="ECO:0000256" key="3">
    <source>
        <dbReference type="ARBA" id="ARBA00023163"/>
    </source>
</evidence>
<dbReference type="SMART" id="SM00530">
    <property type="entry name" value="HTH_XRE"/>
    <property type="match status" value="1"/>
</dbReference>
<dbReference type="Proteomes" id="UP000504714">
    <property type="component" value="Unassembled WGS sequence"/>
</dbReference>
<gene>
    <name evidence="5" type="primary">lexA</name>
    <name evidence="5" type="ORF">RINTU1_10970</name>
</gene>
<dbReference type="CDD" id="cd06529">
    <property type="entry name" value="S24_LexA-like"/>
    <property type="match status" value="1"/>
</dbReference>
<evidence type="ECO:0000256" key="2">
    <source>
        <dbReference type="ARBA" id="ARBA00023125"/>
    </source>
</evidence>
<accession>A0A6L2ZLR4</accession>
<dbReference type="Pfam" id="PF01381">
    <property type="entry name" value="HTH_3"/>
    <property type="match status" value="1"/>
</dbReference>
<dbReference type="GO" id="GO:0003677">
    <property type="term" value="F:DNA binding"/>
    <property type="evidence" value="ECO:0007669"/>
    <property type="project" value="UniProtKB-KW"/>
</dbReference>
<dbReference type="PANTHER" id="PTHR40661">
    <property type="match status" value="1"/>
</dbReference>
<evidence type="ECO:0000313" key="5">
    <source>
        <dbReference type="EMBL" id="GFN45783.1"/>
    </source>
</evidence>
<sequence>MILLNVIKVTLICQYISRKKQVALVTMNTYIFERIRQRRRELNVTQDRVAKAVGVSRVSVTKWENGNAKPDGENLQRLAKVLSCTPDWLLYGGQTPQKPDDSKLYLLPSANLRRLPVITWAQAGKWDGKSPIADIGKVESWIETMSNASENAFMMRVIGDSMTNPQGIPTIPEGAIILVEPDYGSREELNGKIVVIHLEGSKDPTVKKFLIDGPNIYLKALNPAFRVIEIEGNFTIKGKVIKIIQDLE</sequence>
<dbReference type="Gene3D" id="2.10.109.10">
    <property type="entry name" value="Umud Fragment, subunit A"/>
    <property type="match status" value="1"/>
</dbReference>
<name>A0A6L2ZLR4_9ENTR</name>
<dbReference type="CDD" id="cd00093">
    <property type="entry name" value="HTH_XRE"/>
    <property type="match status" value="1"/>
</dbReference>
<dbReference type="PROSITE" id="PS50943">
    <property type="entry name" value="HTH_CROC1"/>
    <property type="match status" value="1"/>
</dbReference>
<dbReference type="InterPro" id="IPR039418">
    <property type="entry name" value="LexA-like"/>
</dbReference>
<protein>
    <submittedName>
        <fullName evidence="5">LexA repressor</fullName>
    </submittedName>
</protein>
<keyword evidence="2" id="KW-0238">DNA-binding</keyword>
<dbReference type="PANTHER" id="PTHR40661:SF3">
    <property type="entry name" value="FELS-1 PROPHAGE TRANSCRIPTIONAL REGULATOR"/>
    <property type="match status" value="1"/>
</dbReference>
<feature type="domain" description="HTH cro/C1-type" evidence="4">
    <location>
        <begin position="35"/>
        <end position="89"/>
    </location>
</feature>
<dbReference type="SUPFAM" id="SSF47413">
    <property type="entry name" value="lambda repressor-like DNA-binding domains"/>
    <property type="match status" value="1"/>
</dbReference>
<dbReference type="AlphaFoldDB" id="A0A6L2ZLR4"/>
<evidence type="ECO:0000313" key="6">
    <source>
        <dbReference type="Proteomes" id="UP000504714"/>
    </source>
</evidence>
<dbReference type="Pfam" id="PF00717">
    <property type="entry name" value="Peptidase_S24"/>
    <property type="match status" value="1"/>
</dbReference>
<dbReference type="InterPro" id="IPR010982">
    <property type="entry name" value="Lambda_DNA-bd_dom_sf"/>
</dbReference>
<keyword evidence="1" id="KW-0805">Transcription regulation</keyword>
<reference evidence="5 6" key="1">
    <citation type="submission" date="2020-06" db="EMBL/GenBank/DDBJ databases">
        <title>The genome sequence of Candidatus Regiella insecticola strain Tut.</title>
        <authorList>
            <person name="Nikoh N."/>
            <person name="Tsuchida T."/>
            <person name="Koga R."/>
            <person name="Oshima K."/>
            <person name="Hattori M."/>
            <person name="Fukatsu T."/>
        </authorList>
    </citation>
    <scope>NUCLEOTIDE SEQUENCE [LARGE SCALE GENOMIC DNA]</scope>
    <source>
        <strain evidence="5 6">Tut</strain>
    </source>
</reference>
<evidence type="ECO:0000256" key="1">
    <source>
        <dbReference type="ARBA" id="ARBA00023015"/>
    </source>
</evidence>
<dbReference type="InterPro" id="IPR036286">
    <property type="entry name" value="LexA/Signal_pep-like_sf"/>
</dbReference>
<dbReference type="Gene3D" id="1.10.260.40">
    <property type="entry name" value="lambda repressor-like DNA-binding domains"/>
    <property type="match status" value="1"/>
</dbReference>
<dbReference type="EMBL" id="BLXO01000002">
    <property type="protein sequence ID" value="GFN45783.1"/>
    <property type="molecule type" value="Genomic_DNA"/>
</dbReference>